<dbReference type="EMBL" id="AGNK02000111">
    <property type="status" value="NOT_ANNOTATED_CDS"/>
    <property type="molecule type" value="Genomic_DNA"/>
</dbReference>
<dbReference type="Proteomes" id="UP000004995">
    <property type="component" value="Unassembled WGS sequence"/>
</dbReference>
<dbReference type="STRING" id="4555.K3YY04"/>
<proteinExistence type="predicted"/>
<name>K3YY04_SETIT</name>
<dbReference type="InterPro" id="IPR022251">
    <property type="entry name" value="DUF3774_wound-induced"/>
</dbReference>
<dbReference type="PANTHER" id="PTHR33090">
    <property type="entry name" value="DUF3774 DOMAIN PROTEIN-RELATED"/>
    <property type="match status" value="1"/>
</dbReference>
<dbReference type="eggNOG" id="ENOG502R3PJ">
    <property type="taxonomic scope" value="Eukaryota"/>
</dbReference>
<dbReference type="EnsemblPlants" id="KQL28640">
    <property type="protein sequence ID" value="KQL28640"/>
    <property type="gene ID" value="SETIT_019154mg"/>
</dbReference>
<evidence type="ECO:0000313" key="1">
    <source>
        <dbReference type="EnsemblPlants" id="KQL28640"/>
    </source>
</evidence>
<reference evidence="1" key="2">
    <citation type="submission" date="2018-08" db="UniProtKB">
        <authorList>
            <consortium name="EnsemblPlants"/>
        </authorList>
    </citation>
    <scope>IDENTIFICATION</scope>
    <source>
        <strain evidence="1">Yugu1</strain>
    </source>
</reference>
<dbReference type="HOGENOM" id="CLU_1186712_0_0_1"/>
<dbReference type="Gramene" id="KQL28640">
    <property type="protein sequence ID" value="KQL28640"/>
    <property type="gene ID" value="SETIT_019154mg"/>
</dbReference>
<evidence type="ECO:0000313" key="2">
    <source>
        <dbReference type="Proteomes" id="UP000004995"/>
    </source>
</evidence>
<accession>K3YY04</accession>
<sequence length="234" mass="24976">MARPHALCYRGGNCKAAYERFGFDGITLSAALQRRVPHGGGLLGAFIRLKKCWAFGDMHAPCQYATGGTALVPWKRRERLPLESKTGDSRSLFSPPPTSVSPPVCRRAAYKTPLVTRRDPGQDKYYTSLLQYSTSQKASIEMAAAAAAGGKAPSLVVAASMGAVEALKDQAGLCRWDYALRSLYHRAAAPRIHALSAALSDSTAGLPRAGAGRAAAAADVRMNKAYHLVCWGPN</sequence>
<dbReference type="Pfam" id="PF12609">
    <property type="entry name" value="DUF3774"/>
    <property type="match status" value="1"/>
</dbReference>
<keyword evidence="2" id="KW-1185">Reference proteome</keyword>
<organism evidence="1 2">
    <name type="scientific">Setaria italica</name>
    <name type="common">Foxtail millet</name>
    <name type="synonym">Panicum italicum</name>
    <dbReference type="NCBI Taxonomy" id="4555"/>
    <lineage>
        <taxon>Eukaryota</taxon>
        <taxon>Viridiplantae</taxon>
        <taxon>Streptophyta</taxon>
        <taxon>Embryophyta</taxon>
        <taxon>Tracheophyta</taxon>
        <taxon>Spermatophyta</taxon>
        <taxon>Magnoliopsida</taxon>
        <taxon>Liliopsida</taxon>
        <taxon>Poales</taxon>
        <taxon>Poaceae</taxon>
        <taxon>PACMAD clade</taxon>
        <taxon>Panicoideae</taxon>
        <taxon>Panicodae</taxon>
        <taxon>Paniceae</taxon>
        <taxon>Cenchrinae</taxon>
        <taxon>Setaria</taxon>
    </lineage>
</organism>
<dbReference type="InParanoid" id="K3YY04"/>
<dbReference type="AlphaFoldDB" id="K3YY04"/>
<reference evidence="2" key="1">
    <citation type="journal article" date="2012" name="Nat. Biotechnol.">
        <title>Reference genome sequence of the model plant Setaria.</title>
        <authorList>
            <person name="Bennetzen J.L."/>
            <person name="Schmutz J."/>
            <person name="Wang H."/>
            <person name="Percifield R."/>
            <person name="Hawkins J."/>
            <person name="Pontaroli A.C."/>
            <person name="Estep M."/>
            <person name="Feng L."/>
            <person name="Vaughn J.N."/>
            <person name="Grimwood J."/>
            <person name="Jenkins J."/>
            <person name="Barry K."/>
            <person name="Lindquist E."/>
            <person name="Hellsten U."/>
            <person name="Deshpande S."/>
            <person name="Wang X."/>
            <person name="Wu X."/>
            <person name="Mitros T."/>
            <person name="Triplett J."/>
            <person name="Yang X."/>
            <person name="Ye C.Y."/>
            <person name="Mauro-Herrera M."/>
            <person name="Wang L."/>
            <person name="Li P."/>
            <person name="Sharma M."/>
            <person name="Sharma R."/>
            <person name="Ronald P.C."/>
            <person name="Panaud O."/>
            <person name="Kellogg E.A."/>
            <person name="Brutnell T.P."/>
            <person name="Doust A.N."/>
            <person name="Tuskan G.A."/>
            <person name="Rokhsar D."/>
            <person name="Devos K.M."/>
        </authorList>
    </citation>
    <scope>NUCLEOTIDE SEQUENCE [LARGE SCALE GENOMIC DNA]</scope>
    <source>
        <strain evidence="2">cv. Yugu1</strain>
    </source>
</reference>
<protein>
    <submittedName>
        <fullName evidence="1">Uncharacterized protein</fullName>
    </submittedName>
</protein>